<organism evidence="3 4">
    <name type="scientific">Brachybacterium endophyticum</name>
    <dbReference type="NCBI Taxonomy" id="2182385"/>
    <lineage>
        <taxon>Bacteria</taxon>
        <taxon>Bacillati</taxon>
        <taxon>Actinomycetota</taxon>
        <taxon>Actinomycetes</taxon>
        <taxon>Micrococcales</taxon>
        <taxon>Dermabacteraceae</taxon>
        <taxon>Brachybacterium</taxon>
    </lineage>
</organism>
<keyword evidence="2" id="KW-1133">Transmembrane helix</keyword>
<dbReference type="EMBL" id="QFKX01000006">
    <property type="protein sequence ID" value="PWH05288.1"/>
    <property type="molecule type" value="Genomic_DNA"/>
</dbReference>
<evidence type="ECO:0000256" key="2">
    <source>
        <dbReference type="SAM" id="Phobius"/>
    </source>
</evidence>
<keyword evidence="2" id="KW-0472">Membrane</keyword>
<feature type="compositionally biased region" description="Low complexity" evidence="1">
    <location>
        <begin position="60"/>
        <end position="70"/>
    </location>
</feature>
<protein>
    <submittedName>
        <fullName evidence="3">Uncharacterized protein</fullName>
    </submittedName>
</protein>
<comment type="caution">
    <text evidence="3">The sequence shown here is derived from an EMBL/GenBank/DDBJ whole genome shotgun (WGS) entry which is preliminary data.</text>
</comment>
<dbReference type="AlphaFoldDB" id="A0A2U2RHG1"/>
<feature type="compositionally biased region" description="Basic and acidic residues" evidence="1">
    <location>
        <begin position="72"/>
        <end position="82"/>
    </location>
</feature>
<evidence type="ECO:0000313" key="3">
    <source>
        <dbReference type="EMBL" id="PWH05288.1"/>
    </source>
</evidence>
<proteinExistence type="predicted"/>
<feature type="transmembrane region" description="Helical" evidence="2">
    <location>
        <begin position="15"/>
        <end position="35"/>
    </location>
</feature>
<dbReference type="Proteomes" id="UP000245590">
    <property type="component" value="Unassembled WGS sequence"/>
</dbReference>
<gene>
    <name evidence="3" type="ORF">DEO23_14575</name>
</gene>
<reference evidence="3 4" key="1">
    <citation type="submission" date="2018-05" db="EMBL/GenBank/DDBJ databases">
        <title>Brachybacterium sp. M1HQ-2T, whole genome shotgun sequence.</title>
        <authorList>
            <person name="Tuo L."/>
        </authorList>
    </citation>
    <scope>NUCLEOTIDE SEQUENCE [LARGE SCALE GENOMIC DNA]</scope>
    <source>
        <strain evidence="3 4">M1HQ-2</strain>
    </source>
</reference>
<keyword evidence="4" id="KW-1185">Reference proteome</keyword>
<name>A0A2U2RHG1_9MICO</name>
<keyword evidence="2" id="KW-0812">Transmembrane</keyword>
<feature type="region of interest" description="Disordered" evidence="1">
    <location>
        <begin position="53"/>
        <end position="82"/>
    </location>
</feature>
<dbReference type="RefSeq" id="WP_109276750.1">
    <property type="nucleotide sequence ID" value="NZ_QFKX01000006.1"/>
</dbReference>
<sequence>MGGFDVLGLGGWEPVILAAVAVFWILVALVAYWLIRSAVRAGTISAHRYLARQARPTGPPATRSARTEPTAAEEREPSHVER</sequence>
<accession>A0A2U2RHG1</accession>
<evidence type="ECO:0000313" key="4">
    <source>
        <dbReference type="Proteomes" id="UP000245590"/>
    </source>
</evidence>
<evidence type="ECO:0000256" key="1">
    <source>
        <dbReference type="SAM" id="MobiDB-lite"/>
    </source>
</evidence>